<dbReference type="Gene3D" id="3.90.780.10">
    <property type="entry name" value="5'-Nucleotidase, C-terminal domain"/>
    <property type="match status" value="1"/>
</dbReference>
<dbReference type="SUPFAM" id="SSF55816">
    <property type="entry name" value="5'-nucleotidase (syn. UDP-sugar hydrolase), C-terminal domain"/>
    <property type="match status" value="1"/>
</dbReference>
<dbReference type="OrthoDB" id="10252235at2759"/>
<dbReference type="InterPro" id="IPR029052">
    <property type="entry name" value="Metallo-depent_PP-like"/>
</dbReference>
<keyword evidence="2" id="KW-0732">Signal</keyword>
<evidence type="ECO:0000313" key="7">
    <source>
        <dbReference type="Proteomes" id="UP000053558"/>
    </source>
</evidence>
<evidence type="ECO:0000313" key="6">
    <source>
        <dbReference type="EMBL" id="EIW81808.1"/>
    </source>
</evidence>
<keyword evidence="7" id="KW-1185">Reference proteome</keyword>
<dbReference type="Gene3D" id="3.60.21.10">
    <property type="match status" value="1"/>
</dbReference>
<proteinExistence type="inferred from homology"/>
<dbReference type="OMA" id="NAHETAF"/>
<dbReference type="InterPro" id="IPR008334">
    <property type="entry name" value="5'-Nucleotdase_C"/>
</dbReference>
<feature type="non-terminal residue" evidence="6">
    <location>
        <position position="517"/>
    </location>
</feature>
<keyword evidence="3" id="KW-0547">Nucleotide-binding</keyword>
<feature type="domain" description="5'-Nucleotidase C-terminal" evidence="5">
    <location>
        <begin position="320"/>
        <end position="468"/>
    </location>
</feature>
<dbReference type="AlphaFoldDB" id="A0A5M3MRL9"/>
<dbReference type="PANTHER" id="PTHR11575:SF48">
    <property type="entry name" value="5'-NUCLEOTIDASE"/>
    <property type="match status" value="1"/>
</dbReference>
<organism evidence="6 7">
    <name type="scientific">Coniophora puteana (strain RWD-64-598)</name>
    <name type="common">Brown rot fungus</name>
    <dbReference type="NCBI Taxonomy" id="741705"/>
    <lineage>
        <taxon>Eukaryota</taxon>
        <taxon>Fungi</taxon>
        <taxon>Dikarya</taxon>
        <taxon>Basidiomycota</taxon>
        <taxon>Agaricomycotina</taxon>
        <taxon>Agaricomycetes</taxon>
        <taxon>Agaricomycetidae</taxon>
        <taxon>Boletales</taxon>
        <taxon>Coniophorineae</taxon>
        <taxon>Coniophoraceae</taxon>
        <taxon>Coniophora</taxon>
    </lineage>
</organism>
<evidence type="ECO:0000256" key="2">
    <source>
        <dbReference type="ARBA" id="ARBA00022729"/>
    </source>
</evidence>
<protein>
    <submittedName>
        <fullName evidence="6">Metallo-dependent phosphatase</fullName>
    </submittedName>
</protein>
<feature type="domain" description="Calcineurin-like phosphoesterase" evidence="4">
    <location>
        <begin position="18"/>
        <end position="204"/>
    </location>
</feature>
<dbReference type="SUPFAM" id="SSF56300">
    <property type="entry name" value="Metallo-dependent phosphatases"/>
    <property type="match status" value="1"/>
</dbReference>
<dbReference type="EMBL" id="JH711577">
    <property type="protein sequence ID" value="EIW81808.1"/>
    <property type="molecule type" value="Genomic_DNA"/>
</dbReference>
<dbReference type="GO" id="GO:0009166">
    <property type="term" value="P:nucleotide catabolic process"/>
    <property type="evidence" value="ECO:0007669"/>
    <property type="project" value="InterPro"/>
</dbReference>
<dbReference type="GO" id="GO:0000166">
    <property type="term" value="F:nucleotide binding"/>
    <property type="evidence" value="ECO:0007669"/>
    <property type="project" value="UniProtKB-KW"/>
</dbReference>
<dbReference type="RefSeq" id="XP_007767686.1">
    <property type="nucleotide sequence ID" value="XM_007769496.1"/>
</dbReference>
<dbReference type="InterPro" id="IPR004843">
    <property type="entry name" value="Calcineurin-like_PHP"/>
</dbReference>
<sequence length="517" mass="57548">MLDNVRQTWKDNGHGEGLTLFSGDVFSPSPHSSITRGKHMTSVMNALNVDVGVVGNHEFDFGYPRLAELVEMASFPWLLSNVVDTTTNAVPKPMKEFHVVEHAGVRIGFIGLVEKQWLETITGWPKSFEWMEMKEVGLKLSESLRDPAGPHKCDLLIALTHSRYTNDIALARDLFALSPKAQATDDIVTRHGVDLILGGHDHDYWISKGVSSWDGYDLSTELLGAEDDRGDVLVIKSGTDFQDLSDISLVLKDTGNACVRRKIIESIHGTRHVTTWELKDNEPMKNLIHSEVAKINETLPYPICVLIWVVELPLKLIFRSQSALANWVADCLKPVYDGVLRKNNHSPVDGVIICTGDIRAGDFSEGPLTLENLMDMVPFTDPMVVLEMDGEAVWKAIDSGLSKWPETEGRFPAISGFRVTWRSSNKAGHRVEQILLGSEEVHPNHDRMYTVAVGGYMAEGGDGYSILKDQKVVINDENAKMKSALIQQFLSGAHYVNKVSHNPEIKPANLLPETFRF</sequence>
<dbReference type="PANTHER" id="PTHR11575">
    <property type="entry name" value="5'-NUCLEOTIDASE-RELATED"/>
    <property type="match status" value="1"/>
</dbReference>
<dbReference type="Pfam" id="PF02872">
    <property type="entry name" value="5_nucleotid_C"/>
    <property type="match status" value="1"/>
</dbReference>
<comment type="similarity">
    <text evidence="1 3">Belongs to the 5'-nucleotidase family.</text>
</comment>
<dbReference type="GeneID" id="19199683"/>
<evidence type="ECO:0000256" key="3">
    <source>
        <dbReference type="RuleBase" id="RU362119"/>
    </source>
</evidence>
<evidence type="ECO:0000259" key="4">
    <source>
        <dbReference type="Pfam" id="PF00149"/>
    </source>
</evidence>
<evidence type="ECO:0000259" key="5">
    <source>
        <dbReference type="Pfam" id="PF02872"/>
    </source>
</evidence>
<dbReference type="GO" id="GO:0016787">
    <property type="term" value="F:hydrolase activity"/>
    <property type="evidence" value="ECO:0007669"/>
    <property type="project" value="UniProtKB-KW"/>
</dbReference>
<gene>
    <name evidence="6" type="ORF">CONPUDRAFT_122310</name>
</gene>
<comment type="caution">
    <text evidence="6">The sequence shown here is derived from an EMBL/GenBank/DDBJ whole genome shotgun (WGS) entry which is preliminary data.</text>
</comment>
<dbReference type="InterPro" id="IPR006179">
    <property type="entry name" value="5_nucleotidase/apyrase"/>
</dbReference>
<evidence type="ECO:0000256" key="1">
    <source>
        <dbReference type="ARBA" id="ARBA00006654"/>
    </source>
</evidence>
<dbReference type="Proteomes" id="UP000053558">
    <property type="component" value="Unassembled WGS sequence"/>
</dbReference>
<reference evidence="7" key="1">
    <citation type="journal article" date="2012" name="Science">
        <title>The Paleozoic origin of enzymatic lignin decomposition reconstructed from 31 fungal genomes.</title>
        <authorList>
            <person name="Floudas D."/>
            <person name="Binder M."/>
            <person name="Riley R."/>
            <person name="Barry K."/>
            <person name="Blanchette R.A."/>
            <person name="Henrissat B."/>
            <person name="Martinez A.T."/>
            <person name="Otillar R."/>
            <person name="Spatafora J.W."/>
            <person name="Yadav J.S."/>
            <person name="Aerts A."/>
            <person name="Benoit I."/>
            <person name="Boyd A."/>
            <person name="Carlson A."/>
            <person name="Copeland A."/>
            <person name="Coutinho P.M."/>
            <person name="de Vries R.P."/>
            <person name="Ferreira P."/>
            <person name="Findley K."/>
            <person name="Foster B."/>
            <person name="Gaskell J."/>
            <person name="Glotzer D."/>
            <person name="Gorecki P."/>
            <person name="Heitman J."/>
            <person name="Hesse C."/>
            <person name="Hori C."/>
            <person name="Igarashi K."/>
            <person name="Jurgens J.A."/>
            <person name="Kallen N."/>
            <person name="Kersten P."/>
            <person name="Kohler A."/>
            <person name="Kuees U."/>
            <person name="Kumar T.K.A."/>
            <person name="Kuo A."/>
            <person name="LaButti K."/>
            <person name="Larrondo L.F."/>
            <person name="Lindquist E."/>
            <person name="Ling A."/>
            <person name="Lombard V."/>
            <person name="Lucas S."/>
            <person name="Lundell T."/>
            <person name="Martin R."/>
            <person name="McLaughlin D.J."/>
            <person name="Morgenstern I."/>
            <person name="Morin E."/>
            <person name="Murat C."/>
            <person name="Nagy L.G."/>
            <person name="Nolan M."/>
            <person name="Ohm R.A."/>
            <person name="Patyshakuliyeva A."/>
            <person name="Rokas A."/>
            <person name="Ruiz-Duenas F.J."/>
            <person name="Sabat G."/>
            <person name="Salamov A."/>
            <person name="Samejima M."/>
            <person name="Schmutz J."/>
            <person name="Slot J.C."/>
            <person name="St John F."/>
            <person name="Stenlid J."/>
            <person name="Sun H."/>
            <person name="Sun S."/>
            <person name="Syed K."/>
            <person name="Tsang A."/>
            <person name="Wiebenga A."/>
            <person name="Young D."/>
            <person name="Pisabarro A."/>
            <person name="Eastwood D.C."/>
            <person name="Martin F."/>
            <person name="Cullen D."/>
            <person name="Grigoriev I.V."/>
            <person name="Hibbett D.S."/>
        </authorList>
    </citation>
    <scope>NUCLEOTIDE SEQUENCE [LARGE SCALE GENOMIC DNA]</scope>
    <source>
        <strain evidence="7">RWD-64-598 SS2</strain>
    </source>
</reference>
<keyword evidence="3" id="KW-0378">Hydrolase</keyword>
<dbReference type="PRINTS" id="PR01607">
    <property type="entry name" value="APYRASEFAMLY"/>
</dbReference>
<dbReference type="KEGG" id="cput:CONPUDRAFT_122310"/>
<accession>A0A5M3MRL9</accession>
<dbReference type="Pfam" id="PF00149">
    <property type="entry name" value="Metallophos"/>
    <property type="match status" value="1"/>
</dbReference>
<dbReference type="InterPro" id="IPR036907">
    <property type="entry name" value="5'-Nucleotdase_C_sf"/>
</dbReference>
<name>A0A5M3MRL9_CONPW</name>